<dbReference type="GO" id="GO:0016491">
    <property type="term" value="F:oxidoreductase activity"/>
    <property type="evidence" value="ECO:0007669"/>
    <property type="project" value="UniProtKB-KW"/>
</dbReference>
<dbReference type="PRINTS" id="PR00420">
    <property type="entry name" value="RNGMNOXGNASE"/>
</dbReference>
<dbReference type="Pfam" id="PF01494">
    <property type="entry name" value="FAD_binding_3"/>
    <property type="match status" value="1"/>
</dbReference>
<dbReference type="RefSeq" id="WP_091099298.1">
    <property type="nucleotide sequence ID" value="NZ_FOBF01000003.1"/>
</dbReference>
<evidence type="ECO:0000256" key="1">
    <source>
        <dbReference type="ARBA" id="ARBA00023002"/>
    </source>
</evidence>
<sequence length="393" mass="43005">MKIACVGGGPAGLYFSILMKGVDPSHDVTVHERDPAGSTYGWGVTYSEALLRNLHATDPESARAVLDSSVRWDRWDHFRGDESRSEHYGEEGYGIGRHRLLDILAGRARGLGVRVEHEREVAGEDELADADLVVACDGVNSGLRERHAAHFGTDVAVGGNKYLWLGATRAFDAFVFSFQETAHGWIWCYGYPYAPDRSTCVVECAPRTWKGLGFDRADEGDTLARLEKIFADLLDGHSLLAQGDGHGGARWLNFRTVTNTTWSRDNLVLMGDAAHTTHFSIGAGTGLALTDAALLAAALLEGLPLPAALARYERQARVLVRSAQRAARRSARWYEDLPRYADLPMPQLVRLLSLRGSGLLPHVPPRLFYLAHRAGANAVGRVASRLARRAGSR</sequence>
<dbReference type="Gene3D" id="3.50.50.60">
    <property type="entry name" value="FAD/NAD(P)-binding domain"/>
    <property type="match status" value="1"/>
</dbReference>
<protein>
    <submittedName>
        <fullName evidence="4">2-polyprenyl-6-methoxyphenol hydroxylase</fullName>
    </submittedName>
</protein>
<dbReference type="InterPro" id="IPR036188">
    <property type="entry name" value="FAD/NAD-bd_sf"/>
</dbReference>
<proteinExistence type="predicted"/>
<keyword evidence="5" id="KW-1185">Reference proteome</keyword>
<dbReference type="GO" id="GO:0071949">
    <property type="term" value="F:FAD binding"/>
    <property type="evidence" value="ECO:0007669"/>
    <property type="project" value="InterPro"/>
</dbReference>
<keyword evidence="1" id="KW-0560">Oxidoreductase</keyword>
<evidence type="ECO:0000259" key="3">
    <source>
        <dbReference type="Pfam" id="PF01494"/>
    </source>
</evidence>
<dbReference type="OrthoDB" id="3169239at2"/>
<gene>
    <name evidence="4" type="ORF">SAMN05660976_01593</name>
</gene>
<organism evidence="4 5">
    <name type="scientific">Nonomuraea pusilla</name>
    <dbReference type="NCBI Taxonomy" id="46177"/>
    <lineage>
        <taxon>Bacteria</taxon>
        <taxon>Bacillati</taxon>
        <taxon>Actinomycetota</taxon>
        <taxon>Actinomycetes</taxon>
        <taxon>Streptosporangiales</taxon>
        <taxon>Streptosporangiaceae</taxon>
        <taxon>Nonomuraea</taxon>
    </lineage>
</organism>
<dbReference type="SUPFAM" id="SSF51905">
    <property type="entry name" value="FAD/NAD(P)-binding domain"/>
    <property type="match status" value="1"/>
</dbReference>
<evidence type="ECO:0000256" key="2">
    <source>
        <dbReference type="ARBA" id="ARBA00023027"/>
    </source>
</evidence>
<keyword evidence="2" id="KW-0520">NAD</keyword>
<dbReference type="InterPro" id="IPR002938">
    <property type="entry name" value="FAD-bd"/>
</dbReference>
<reference evidence="4 5" key="1">
    <citation type="submission" date="2016-10" db="EMBL/GenBank/DDBJ databases">
        <authorList>
            <person name="de Groot N.N."/>
        </authorList>
    </citation>
    <scope>NUCLEOTIDE SEQUENCE [LARGE SCALE GENOMIC DNA]</scope>
    <source>
        <strain evidence="4 5">DSM 43357</strain>
    </source>
</reference>
<dbReference type="AlphaFoldDB" id="A0A1H7LJ74"/>
<name>A0A1H7LJ74_9ACTN</name>
<dbReference type="PANTHER" id="PTHR43476">
    <property type="entry name" value="3-(3-HYDROXY-PHENYL)PROPIONATE/3-HYDROXYCINNAMIC ACID HYDROXYLASE"/>
    <property type="match status" value="1"/>
</dbReference>
<dbReference type="PANTHER" id="PTHR43476:SF4">
    <property type="entry name" value="BLR0106 PROTEIN"/>
    <property type="match status" value="1"/>
</dbReference>
<feature type="domain" description="FAD-binding" evidence="3">
    <location>
        <begin position="109"/>
        <end position="322"/>
    </location>
</feature>
<evidence type="ECO:0000313" key="5">
    <source>
        <dbReference type="Proteomes" id="UP000198953"/>
    </source>
</evidence>
<dbReference type="Proteomes" id="UP000198953">
    <property type="component" value="Unassembled WGS sequence"/>
</dbReference>
<dbReference type="Gene3D" id="3.30.9.20">
    <property type="match status" value="1"/>
</dbReference>
<dbReference type="STRING" id="46177.SAMN05660976_01593"/>
<dbReference type="EMBL" id="FOBF01000003">
    <property type="protein sequence ID" value="SEK98991.1"/>
    <property type="molecule type" value="Genomic_DNA"/>
</dbReference>
<evidence type="ECO:0000313" key="4">
    <source>
        <dbReference type="EMBL" id="SEK98991.1"/>
    </source>
</evidence>
<accession>A0A1H7LJ74</accession>
<dbReference type="InterPro" id="IPR050631">
    <property type="entry name" value="PheA/TfdB_FAD_monoxygenase"/>
</dbReference>